<gene>
    <name evidence="2" type="ORF">AVDCRST_MAG25-1964</name>
</gene>
<feature type="compositionally biased region" description="Basic and acidic residues" evidence="1">
    <location>
        <begin position="41"/>
        <end position="62"/>
    </location>
</feature>
<evidence type="ECO:0000256" key="1">
    <source>
        <dbReference type="SAM" id="MobiDB-lite"/>
    </source>
</evidence>
<name>A0A6J4RFT0_9ACTN</name>
<accession>A0A6J4RFT0</accession>
<feature type="region of interest" description="Disordered" evidence="1">
    <location>
        <begin position="1"/>
        <end position="63"/>
    </location>
</feature>
<protein>
    <submittedName>
        <fullName evidence="2">Uncharacterized protein</fullName>
    </submittedName>
</protein>
<proteinExistence type="predicted"/>
<sequence>ASVVRERHGCTVRSPYQAQAHGRGSGSPLKPQQQPATRAQRRADNGHGTRHEGRRAERERFGQRLQRLGLQRERHAALRVRRV</sequence>
<organism evidence="2">
    <name type="scientific">uncultured Rubrobacteraceae bacterium</name>
    <dbReference type="NCBI Taxonomy" id="349277"/>
    <lineage>
        <taxon>Bacteria</taxon>
        <taxon>Bacillati</taxon>
        <taxon>Actinomycetota</taxon>
        <taxon>Rubrobacteria</taxon>
        <taxon>Rubrobacterales</taxon>
        <taxon>Rubrobacteraceae</taxon>
        <taxon>environmental samples</taxon>
    </lineage>
</organism>
<evidence type="ECO:0000313" key="2">
    <source>
        <dbReference type="EMBL" id="CAA9469971.1"/>
    </source>
</evidence>
<feature type="non-terminal residue" evidence="2">
    <location>
        <position position="1"/>
    </location>
</feature>
<dbReference type="EMBL" id="CADCVI010000120">
    <property type="protein sequence ID" value="CAA9469971.1"/>
    <property type="molecule type" value="Genomic_DNA"/>
</dbReference>
<dbReference type="AlphaFoldDB" id="A0A6J4RFT0"/>
<reference evidence="2" key="1">
    <citation type="submission" date="2020-02" db="EMBL/GenBank/DDBJ databases">
        <authorList>
            <person name="Meier V. D."/>
        </authorList>
    </citation>
    <scope>NUCLEOTIDE SEQUENCE</scope>
    <source>
        <strain evidence="2">AVDCRST_MAG25</strain>
    </source>
</reference>
<feature type="non-terminal residue" evidence="2">
    <location>
        <position position="83"/>
    </location>
</feature>